<comment type="activity regulation">
    <text evidence="13">Mycophenolic acid (MPA) is a non-competitive inhibitor that prevents formation of the closed enzyme conformation by binding to the same site as the amobile flap. In contrast, mizoribine monophosphate (MZP) is a competitive inhibitor that induces the closed conformation. MPA is a potent inhibitor of mammalian IMPDHs but a poor inhibitor of the bacterial enzymes. MZP is a more potent inhibitor of bacterial IMPDH.</text>
</comment>
<dbReference type="SUPFAM" id="SSF54631">
    <property type="entry name" value="CBS-domain pair"/>
    <property type="match status" value="1"/>
</dbReference>
<keyword evidence="10 13" id="KW-0520">NAD</keyword>
<evidence type="ECO:0000256" key="12">
    <source>
        <dbReference type="ARBA" id="ARBA00048028"/>
    </source>
</evidence>
<keyword evidence="23" id="KW-1185">Reference proteome</keyword>
<dbReference type="InterPro" id="IPR001093">
    <property type="entry name" value="IMP_DH_GMPRt"/>
</dbReference>
<dbReference type="InterPro" id="IPR013785">
    <property type="entry name" value="Aldolase_TIM"/>
</dbReference>
<evidence type="ECO:0000256" key="17">
    <source>
        <dbReference type="PIRSR" id="PIRSR000130-4"/>
    </source>
</evidence>
<evidence type="ECO:0000313" key="22">
    <source>
        <dbReference type="EMBL" id="QFR49646.1"/>
    </source>
</evidence>
<feature type="binding site" evidence="13 15">
    <location>
        <begin position="380"/>
        <end position="384"/>
    </location>
    <ligand>
        <name>IMP</name>
        <dbReference type="ChEBI" id="CHEBI:58053"/>
    </ligand>
</feature>
<dbReference type="EC" id="1.1.1.205" evidence="13 20"/>
<dbReference type="PROSITE" id="PS51371">
    <property type="entry name" value="CBS"/>
    <property type="match status" value="2"/>
</dbReference>
<evidence type="ECO:0000256" key="5">
    <source>
        <dbReference type="ARBA" id="ARBA00022737"/>
    </source>
</evidence>
<dbReference type="GO" id="GO:0003938">
    <property type="term" value="F:IMP dehydrogenase activity"/>
    <property type="evidence" value="ECO:0007669"/>
    <property type="project" value="UniProtKB-UniRule"/>
</dbReference>
<evidence type="ECO:0000256" key="14">
    <source>
        <dbReference type="PIRSR" id="PIRSR000130-1"/>
    </source>
</evidence>
<feature type="binding site" evidence="13 16">
    <location>
        <begin position="293"/>
        <end position="295"/>
    </location>
    <ligand>
        <name>NAD(+)</name>
        <dbReference type="ChEBI" id="CHEBI:57540"/>
    </ligand>
</feature>
<dbReference type="SMART" id="SM00116">
    <property type="entry name" value="CBS"/>
    <property type="match status" value="2"/>
</dbReference>
<evidence type="ECO:0000256" key="20">
    <source>
        <dbReference type="RuleBase" id="RU003928"/>
    </source>
</evidence>
<dbReference type="PIRSF" id="PIRSF000130">
    <property type="entry name" value="IMPDH"/>
    <property type="match status" value="1"/>
</dbReference>
<evidence type="ECO:0000313" key="23">
    <source>
        <dbReference type="Proteomes" id="UP000326944"/>
    </source>
</evidence>
<feature type="active site" description="Thioimidate intermediate" evidence="13 14">
    <location>
        <position position="300"/>
    </location>
</feature>
<dbReference type="Gene3D" id="3.20.20.70">
    <property type="entry name" value="Aldolase class I"/>
    <property type="match status" value="1"/>
</dbReference>
<feature type="binding site" evidence="13 15">
    <location>
        <begin position="356"/>
        <end position="357"/>
    </location>
    <ligand>
        <name>IMP</name>
        <dbReference type="ChEBI" id="CHEBI:58053"/>
    </ligand>
</feature>
<feature type="binding site" description="in other chain" evidence="13 17">
    <location>
        <position position="300"/>
    </location>
    <ligand>
        <name>K(+)</name>
        <dbReference type="ChEBI" id="CHEBI:29103"/>
        <note>ligand shared between two tetrameric partners</note>
    </ligand>
</feature>
<dbReference type="Pfam" id="PF00571">
    <property type="entry name" value="CBS"/>
    <property type="match status" value="2"/>
</dbReference>
<dbReference type="GO" id="GO:0006183">
    <property type="term" value="P:GTP biosynthetic process"/>
    <property type="evidence" value="ECO:0007669"/>
    <property type="project" value="TreeGrafter"/>
</dbReference>
<evidence type="ECO:0000259" key="21">
    <source>
        <dbReference type="PROSITE" id="PS51371"/>
    </source>
</evidence>
<evidence type="ECO:0000256" key="13">
    <source>
        <dbReference type="HAMAP-Rule" id="MF_01964"/>
    </source>
</evidence>
<organism evidence="22 23">
    <name type="scientific">Sulfurimonas lithotrophica</name>
    <dbReference type="NCBI Taxonomy" id="2590022"/>
    <lineage>
        <taxon>Bacteria</taxon>
        <taxon>Pseudomonadati</taxon>
        <taxon>Campylobacterota</taxon>
        <taxon>Epsilonproteobacteria</taxon>
        <taxon>Campylobacterales</taxon>
        <taxon>Sulfurimonadaceae</taxon>
        <taxon>Sulfurimonas</taxon>
    </lineage>
</organism>
<feature type="binding site" evidence="13 15">
    <location>
        <begin position="333"/>
        <end position="335"/>
    </location>
    <ligand>
        <name>IMP</name>
        <dbReference type="ChEBI" id="CHEBI:58053"/>
    </ligand>
</feature>
<keyword evidence="9 13" id="KW-0560">Oxidoreductase</keyword>
<evidence type="ECO:0000256" key="18">
    <source>
        <dbReference type="PROSITE-ProRule" id="PRU00703"/>
    </source>
</evidence>
<evidence type="ECO:0000256" key="19">
    <source>
        <dbReference type="RuleBase" id="RU003927"/>
    </source>
</evidence>
<dbReference type="Pfam" id="PF00478">
    <property type="entry name" value="IMPDH"/>
    <property type="match status" value="1"/>
</dbReference>
<comment type="similarity">
    <text evidence="2 13 19">Belongs to the IMPDH/GMPR family.</text>
</comment>
<dbReference type="CDD" id="cd04601">
    <property type="entry name" value="CBS_pair_IMPDH"/>
    <property type="match status" value="1"/>
</dbReference>
<dbReference type="SUPFAM" id="SSF51412">
    <property type="entry name" value="Inosine monophosphate dehydrogenase (IMPDH)"/>
    <property type="match status" value="1"/>
</dbReference>
<dbReference type="CDD" id="cd00381">
    <property type="entry name" value="IMPDH"/>
    <property type="match status" value="1"/>
</dbReference>
<gene>
    <name evidence="13 22" type="primary">guaB</name>
    <name evidence="22" type="ORF">FJR48_07840</name>
</gene>
<dbReference type="AlphaFoldDB" id="A0A5P8P1V5"/>
<dbReference type="OrthoDB" id="9805398at2"/>
<protein>
    <recommendedName>
        <fullName evidence="13 20">Inosine-5'-monophosphate dehydrogenase</fullName>
        <shortName evidence="13">IMP dehydrogenase</shortName>
        <shortName evidence="13">IMPD</shortName>
        <shortName evidence="13">IMPDH</shortName>
        <ecNumber evidence="13 20">1.1.1.205</ecNumber>
    </recommendedName>
</protein>
<comment type="cofactor">
    <cofactor evidence="1 13">
        <name>K(+)</name>
        <dbReference type="ChEBI" id="CHEBI:29103"/>
    </cofactor>
</comment>
<evidence type="ECO:0000256" key="9">
    <source>
        <dbReference type="ARBA" id="ARBA00023002"/>
    </source>
</evidence>
<feature type="binding site" evidence="13">
    <location>
        <position position="465"/>
    </location>
    <ligand>
        <name>K(+)</name>
        <dbReference type="ChEBI" id="CHEBI:29103"/>
        <note>ligand shared between two tetrameric partners</note>
    </ligand>
</feature>
<dbReference type="InterPro" id="IPR005990">
    <property type="entry name" value="IMP_DH"/>
</dbReference>
<keyword evidence="4 13" id="KW-0479">Metal-binding</keyword>
<feature type="binding site" evidence="13">
    <location>
        <position position="464"/>
    </location>
    <ligand>
        <name>K(+)</name>
        <dbReference type="ChEBI" id="CHEBI:29103"/>
        <note>ligand shared between two tetrameric partners</note>
    </ligand>
</feature>
<dbReference type="EMBL" id="CP043617">
    <property type="protein sequence ID" value="QFR49646.1"/>
    <property type="molecule type" value="Genomic_DNA"/>
</dbReference>
<evidence type="ECO:0000256" key="6">
    <source>
        <dbReference type="ARBA" id="ARBA00022749"/>
    </source>
</evidence>
<feature type="binding site" description="in other chain" evidence="13 17">
    <location>
        <position position="297"/>
    </location>
    <ligand>
        <name>K(+)</name>
        <dbReference type="ChEBI" id="CHEBI:29103"/>
        <note>ligand shared between two tetrameric partners</note>
    </ligand>
</feature>
<feature type="binding site" evidence="13 15">
    <location>
        <position position="410"/>
    </location>
    <ligand>
        <name>IMP</name>
        <dbReference type="ChEBI" id="CHEBI:58053"/>
    </ligand>
</feature>
<feature type="binding site" evidence="13 15">
    <location>
        <position position="298"/>
    </location>
    <ligand>
        <name>IMP</name>
        <dbReference type="ChEBI" id="CHEBI:58053"/>
    </ligand>
</feature>
<evidence type="ECO:0000256" key="15">
    <source>
        <dbReference type="PIRSR" id="PIRSR000130-2"/>
    </source>
</evidence>
<dbReference type="PANTHER" id="PTHR11911">
    <property type="entry name" value="INOSINE-5-MONOPHOSPHATE DEHYDROGENASE RELATED"/>
    <property type="match status" value="1"/>
</dbReference>
<dbReference type="RefSeq" id="WP_152307593.1">
    <property type="nucleotide sequence ID" value="NZ_CP043617.1"/>
</dbReference>
<evidence type="ECO:0000256" key="10">
    <source>
        <dbReference type="ARBA" id="ARBA00023027"/>
    </source>
</evidence>
<evidence type="ECO:0000256" key="3">
    <source>
        <dbReference type="ARBA" id="ARBA00011881"/>
    </source>
</evidence>
<dbReference type="KEGG" id="sulg:FJR48_07840"/>
<comment type="function">
    <text evidence="13">Catalyzes the conversion of inosine 5'-phosphate (IMP) to xanthosine 5'-phosphate (XMP), the first committed and rate-limiting step in the de novo synthesis of guanine nucleotides, and therefore plays an important role in the regulation of cell growth.</text>
</comment>
<name>A0A5P8P1V5_9BACT</name>
<dbReference type="UniPathway" id="UPA00601">
    <property type="reaction ID" value="UER00295"/>
</dbReference>
<dbReference type="InterPro" id="IPR000644">
    <property type="entry name" value="CBS_dom"/>
</dbReference>
<feature type="binding site" evidence="16">
    <location>
        <begin position="244"/>
        <end position="246"/>
    </location>
    <ligand>
        <name>NAD(+)</name>
        <dbReference type="ChEBI" id="CHEBI:57540"/>
    </ligand>
</feature>
<keyword evidence="5" id="KW-0677">Repeat</keyword>
<evidence type="ECO:0000256" key="8">
    <source>
        <dbReference type="ARBA" id="ARBA00022958"/>
    </source>
</evidence>
<evidence type="ECO:0000256" key="1">
    <source>
        <dbReference type="ARBA" id="ARBA00001958"/>
    </source>
</evidence>
<comment type="caution">
    <text evidence="13">Lacks conserved residue(s) required for the propagation of feature annotation.</text>
</comment>
<dbReference type="SMART" id="SM01240">
    <property type="entry name" value="IMPDH"/>
    <property type="match status" value="1"/>
</dbReference>
<comment type="catalytic activity">
    <reaction evidence="12 13 20">
        <text>IMP + NAD(+) + H2O = XMP + NADH + H(+)</text>
        <dbReference type="Rhea" id="RHEA:11708"/>
        <dbReference type="ChEBI" id="CHEBI:15377"/>
        <dbReference type="ChEBI" id="CHEBI:15378"/>
        <dbReference type="ChEBI" id="CHEBI:57464"/>
        <dbReference type="ChEBI" id="CHEBI:57540"/>
        <dbReference type="ChEBI" id="CHEBI:57945"/>
        <dbReference type="ChEBI" id="CHEBI:58053"/>
        <dbReference type="EC" id="1.1.1.205"/>
    </reaction>
</comment>
<dbReference type="NCBIfam" id="TIGR01302">
    <property type="entry name" value="IMP_dehydrog"/>
    <property type="match status" value="1"/>
</dbReference>
<dbReference type="GO" id="GO:0006177">
    <property type="term" value="P:GMP biosynthetic process"/>
    <property type="evidence" value="ECO:0007669"/>
    <property type="project" value="UniProtKB-UniRule"/>
</dbReference>
<keyword evidence="11 18" id="KW-0129">CBS domain</keyword>
<accession>A0A5P8P1V5</accession>
<dbReference type="HAMAP" id="MF_01964">
    <property type="entry name" value="IMPDH"/>
    <property type="match status" value="1"/>
</dbReference>
<dbReference type="InterPro" id="IPR046342">
    <property type="entry name" value="CBS_dom_sf"/>
</dbReference>
<dbReference type="FunFam" id="3.20.20.70:FF:000003">
    <property type="entry name" value="GMP reductase"/>
    <property type="match status" value="1"/>
</dbReference>
<feature type="active site" description="Proton acceptor" evidence="13 14">
    <location>
        <position position="396"/>
    </location>
</feature>
<dbReference type="GO" id="GO:0000166">
    <property type="term" value="F:nucleotide binding"/>
    <property type="evidence" value="ECO:0007669"/>
    <property type="project" value="UniProtKB-UniRule"/>
</dbReference>
<sequence length="481" mass="51229">MNIRKKALTFEDVLLVPKYSEVLPKEVNLETKLTKNITLKIPMVSAAMDTVTEYRAAIAMARLGGIGIIHKNMDIESQCKQVKKVKKSESGIIIDPIYVNPDATLADADALMAEYKISGVPVVDGHNKLLGILTNRDMRFEKDMRKMVSEVMTPMPLVTANSGISLDDAADVMHQHKIEKLPIIDESGFLKGLITIKDIKKRIAYPNSNKDDFGRLVVGAAIGVGQMDRAKALVDAGVDVLVLDSAHGHSKGIIDTVQQIKKELAVDIIAGNVATGEAVEALAKAGADAVKVGIGPGSICTTRIVAGVGVPQISAIDECAQAGRKAGVPIIADGGIKYSGDLAKALAVGASCIMAGSLLAGTEESPGETIQYQGRQYKSYRGMGSIGAMQKGSNDRYFQEGTAADKLVPEGIEGRVPFRGSIAGIVHQMMGGLRASMGYCGSKDIETFWDKAEFVEITSAGLKESHVHDVQITAEAPNYHV</sequence>
<keyword evidence="8 13" id="KW-0630">Potassium</keyword>
<dbReference type="InterPro" id="IPR015875">
    <property type="entry name" value="IMP_DH/GMP_Rdtase_CS"/>
</dbReference>
<dbReference type="PROSITE" id="PS00487">
    <property type="entry name" value="IMP_DH_GMP_RED"/>
    <property type="match status" value="1"/>
</dbReference>
<feature type="binding site" evidence="13">
    <location>
        <position position="244"/>
    </location>
    <ligand>
        <name>NAD(+)</name>
        <dbReference type="ChEBI" id="CHEBI:57540"/>
    </ligand>
</feature>
<dbReference type="PANTHER" id="PTHR11911:SF111">
    <property type="entry name" value="INOSINE-5'-MONOPHOSPHATE DEHYDROGENASE"/>
    <property type="match status" value="1"/>
</dbReference>
<evidence type="ECO:0000256" key="11">
    <source>
        <dbReference type="ARBA" id="ARBA00023122"/>
    </source>
</evidence>
<comment type="subunit">
    <text evidence="3 13">Homotetramer.</text>
</comment>
<keyword evidence="6 13" id="KW-0332">GMP biosynthesis</keyword>
<proteinExistence type="inferred from homology"/>
<evidence type="ECO:0000256" key="4">
    <source>
        <dbReference type="ARBA" id="ARBA00022723"/>
    </source>
</evidence>
<feature type="domain" description="CBS" evidence="21">
    <location>
        <begin position="152"/>
        <end position="209"/>
    </location>
</feature>
<evidence type="ECO:0000256" key="2">
    <source>
        <dbReference type="ARBA" id="ARBA00005502"/>
    </source>
</evidence>
<comment type="pathway">
    <text evidence="13 20">Purine metabolism; XMP biosynthesis via de novo pathway; XMP from IMP: step 1/1.</text>
</comment>
<keyword evidence="7 13" id="KW-0658">Purine biosynthesis</keyword>
<feature type="domain" description="CBS" evidence="21">
    <location>
        <begin position="92"/>
        <end position="150"/>
    </location>
</feature>
<evidence type="ECO:0000256" key="16">
    <source>
        <dbReference type="PIRSR" id="PIRSR000130-3"/>
    </source>
</evidence>
<dbReference type="Proteomes" id="UP000326944">
    <property type="component" value="Chromosome"/>
</dbReference>
<feature type="binding site" evidence="13">
    <location>
        <position position="466"/>
    </location>
    <ligand>
        <name>K(+)</name>
        <dbReference type="ChEBI" id="CHEBI:29103"/>
        <note>ligand shared between two tetrameric partners</note>
    </ligand>
</feature>
<feature type="binding site" description="in other chain" evidence="13 17">
    <location>
        <position position="295"/>
    </location>
    <ligand>
        <name>K(+)</name>
        <dbReference type="ChEBI" id="CHEBI:29103"/>
        <note>ligand shared between two tetrameric partners</note>
    </ligand>
</feature>
<evidence type="ECO:0000256" key="7">
    <source>
        <dbReference type="ARBA" id="ARBA00022755"/>
    </source>
</evidence>
<reference evidence="22 23" key="1">
    <citation type="submission" date="2019-09" db="EMBL/GenBank/DDBJ databases">
        <title>Sulfurimonas gotlandica sp. nov., a chemoautotrophic and psychrotolerant epsilonproteobacterium isolated from a pelagic redoxcline, and an emended description of the genus Sulfurimonas.</title>
        <authorList>
            <person name="Wang S."/>
            <person name="Jiang L."/>
            <person name="Shao S."/>
        </authorList>
    </citation>
    <scope>NUCLEOTIDE SEQUENCE [LARGE SCALE GENOMIC DNA]</scope>
    <source>
        <strain evidence="22 23">GYSZ_1</strain>
    </source>
</reference>
<dbReference type="GO" id="GO:0046872">
    <property type="term" value="F:metal ion binding"/>
    <property type="evidence" value="ECO:0007669"/>
    <property type="project" value="UniProtKB-UniRule"/>
</dbReference>